<evidence type="ECO:0000313" key="2">
    <source>
        <dbReference type="EMBL" id="MBB5081346.1"/>
    </source>
</evidence>
<sequence length="148" mass="15711">MTSFTPSEILTGIGDALAAFDKLNRFTRYVPLVPAVWAYYFTIGELTGDAMPVDGLVKAGDDDDAAHVFTDAKGGKWIKRSARGLAKLGGDAAYLTAMPPAQFRAVIDKIRADAAEAESQRIRDELEAAKAELAALKSAKPAAKPAAK</sequence>
<name>A0A7W8A821_9ACTN</name>
<protein>
    <submittedName>
        <fullName evidence="2">Uncharacterized protein</fullName>
    </submittedName>
</protein>
<evidence type="ECO:0000256" key="1">
    <source>
        <dbReference type="SAM" id="Coils"/>
    </source>
</evidence>
<dbReference type="EMBL" id="JACHIN010000010">
    <property type="protein sequence ID" value="MBB5081346.1"/>
    <property type="molecule type" value="Genomic_DNA"/>
</dbReference>
<dbReference type="AlphaFoldDB" id="A0A7W8A821"/>
<accession>A0A7W8A821</accession>
<evidence type="ECO:0000313" key="3">
    <source>
        <dbReference type="Proteomes" id="UP000568380"/>
    </source>
</evidence>
<keyword evidence="1" id="KW-0175">Coiled coil</keyword>
<organism evidence="2 3">
    <name type="scientific">Nonomuraea endophytica</name>
    <dbReference type="NCBI Taxonomy" id="714136"/>
    <lineage>
        <taxon>Bacteria</taxon>
        <taxon>Bacillati</taxon>
        <taxon>Actinomycetota</taxon>
        <taxon>Actinomycetes</taxon>
        <taxon>Streptosporangiales</taxon>
        <taxon>Streptosporangiaceae</taxon>
        <taxon>Nonomuraea</taxon>
    </lineage>
</organism>
<dbReference type="RefSeq" id="WP_184968624.1">
    <property type="nucleotide sequence ID" value="NZ_JACHIN010000010.1"/>
</dbReference>
<feature type="coiled-coil region" evidence="1">
    <location>
        <begin position="112"/>
        <end position="139"/>
    </location>
</feature>
<proteinExistence type="predicted"/>
<dbReference type="Proteomes" id="UP000568380">
    <property type="component" value="Unassembled WGS sequence"/>
</dbReference>
<keyword evidence="3" id="KW-1185">Reference proteome</keyword>
<reference evidence="2 3" key="1">
    <citation type="submission" date="2020-08" db="EMBL/GenBank/DDBJ databases">
        <title>Genomic Encyclopedia of Type Strains, Phase IV (KMG-IV): sequencing the most valuable type-strain genomes for metagenomic binning, comparative biology and taxonomic classification.</title>
        <authorList>
            <person name="Goeker M."/>
        </authorList>
    </citation>
    <scope>NUCLEOTIDE SEQUENCE [LARGE SCALE GENOMIC DNA]</scope>
    <source>
        <strain evidence="2 3">DSM 45385</strain>
    </source>
</reference>
<comment type="caution">
    <text evidence="2">The sequence shown here is derived from an EMBL/GenBank/DDBJ whole genome shotgun (WGS) entry which is preliminary data.</text>
</comment>
<gene>
    <name evidence="2" type="ORF">HNR40_006841</name>
</gene>